<reference evidence="2 3" key="1">
    <citation type="journal article" date="2013" name="Curr. Biol.">
        <title>The Genome of the Foraminiferan Reticulomyxa filosa.</title>
        <authorList>
            <person name="Glockner G."/>
            <person name="Hulsmann N."/>
            <person name="Schleicher M."/>
            <person name="Noegel A.A."/>
            <person name="Eichinger L."/>
            <person name="Gallinger C."/>
            <person name="Pawlowski J."/>
            <person name="Sierra R."/>
            <person name="Euteneuer U."/>
            <person name="Pillet L."/>
            <person name="Moustafa A."/>
            <person name="Platzer M."/>
            <person name="Groth M."/>
            <person name="Szafranski K."/>
            <person name="Schliwa M."/>
        </authorList>
    </citation>
    <scope>NUCLEOTIDE SEQUENCE [LARGE SCALE GENOMIC DNA]</scope>
</reference>
<organism evidence="2 3">
    <name type="scientific">Reticulomyxa filosa</name>
    <dbReference type="NCBI Taxonomy" id="46433"/>
    <lineage>
        <taxon>Eukaryota</taxon>
        <taxon>Sar</taxon>
        <taxon>Rhizaria</taxon>
        <taxon>Retaria</taxon>
        <taxon>Foraminifera</taxon>
        <taxon>Monothalamids</taxon>
        <taxon>Reticulomyxidae</taxon>
        <taxon>Reticulomyxa</taxon>
    </lineage>
</organism>
<dbReference type="AlphaFoldDB" id="X6N418"/>
<dbReference type="Proteomes" id="UP000023152">
    <property type="component" value="Unassembled WGS sequence"/>
</dbReference>
<feature type="region of interest" description="Disordered" evidence="1">
    <location>
        <begin position="261"/>
        <end position="309"/>
    </location>
</feature>
<sequence length="345" mass="38970">MKGNNDQILQHFLGRRHSENSRNKVTSSNKRFNIDELHFPISQKKGIKFLKMQVMNLDVEIRDDYFLTTQRTVSSKYSSDSESTDDGFALVDNDLEIVPKKPQKKPAQSSVVNDRSEVNKGSAKEEKGMITVKEEQDSPIIMPSLYDEQSEIKNQSPNPNEREGKEEPDKKSMIQTEEKEKEEEIEERVIVDEYPIKEQLHDTIDETSAKKQTSENAKSEQESKAQMQLLPILTPMPPQQASDVKPDNNIALLNCNSSQREEESHFQHKAASTSSSVQCSSPHPLLPTSSTHSNNTSGNTNSNSSSSSTNNAYVSIVSLSGRLHLRSRKYPTTNQFQPQARITHH</sequence>
<keyword evidence="3" id="KW-1185">Reference proteome</keyword>
<feature type="compositionally biased region" description="Basic and acidic residues" evidence="1">
    <location>
        <begin position="114"/>
        <end position="136"/>
    </location>
</feature>
<protein>
    <submittedName>
        <fullName evidence="2">Variable membrane protein</fullName>
    </submittedName>
</protein>
<name>X6N418_RETFI</name>
<dbReference type="EMBL" id="ASPP01012010">
    <property type="protein sequence ID" value="ETO21025.1"/>
    <property type="molecule type" value="Genomic_DNA"/>
</dbReference>
<feature type="region of interest" description="Disordered" evidence="1">
    <location>
        <begin position="97"/>
        <end position="224"/>
    </location>
</feature>
<evidence type="ECO:0000313" key="3">
    <source>
        <dbReference type="Proteomes" id="UP000023152"/>
    </source>
</evidence>
<evidence type="ECO:0000256" key="1">
    <source>
        <dbReference type="SAM" id="MobiDB-lite"/>
    </source>
</evidence>
<feature type="compositionally biased region" description="Basic and acidic residues" evidence="1">
    <location>
        <begin position="187"/>
        <end position="223"/>
    </location>
</feature>
<gene>
    <name evidence="2" type="ORF">RFI_16177</name>
</gene>
<accession>X6N418</accession>
<feature type="compositionally biased region" description="Basic and acidic residues" evidence="1">
    <location>
        <begin position="160"/>
        <end position="179"/>
    </location>
</feature>
<comment type="caution">
    <text evidence="2">The sequence shown here is derived from an EMBL/GenBank/DDBJ whole genome shotgun (WGS) entry which is preliminary data.</text>
</comment>
<evidence type="ECO:0000313" key="2">
    <source>
        <dbReference type="EMBL" id="ETO21025.1"/>
    </source>
</evidence>
<proteinExistence type="predicted"/>
<feature type="compositionally biased region" description="Low complexity" evidence="1">
    <location>
        <begin position="272"/>
        <end position="309"/>
    </location>
</feature>